<dbReference type="AlphaFoldDB" id="A0A2N7VIC4"/>
<name>A0A2N7VIC4_9BURK</name>
<keyword evidence="1" id="KW-0812">Transmembrane</keyword>
<gene>
    <name evidence="2" type="ORF">C0Z18_22470</name>
</gene>
<protein>
    <submittedName>
        <fullName evidence="2">Uncharacterized protein</fullName>
    </submittedName>
</protein>
<evidence type="ECO:0000256" key="1">
    <source>
        <dbReference type="SAM" id="Phobius"/>
    </source>
</evidence>
<evidence type="ECO:0000313" key="3">
    <source>
        <dbReference type="Proteomes" id="UP000235616"/>
    </source>
</evidence>
<dbReference type="EMBL" id="PNYA01000022">
    <property type="protein sequence ID" value="PMS16904.1"/>
    <property type="molecule type" value="Genomic_DNA"/>
</dbReference>
<dbReference type="RefSeq" id="WP_102647644.1">
    <property type="nucleotide sequence ID" value="NZ_PNYA01000022.1"/>
</dbReference>
<keyword evidence="1" id="KW-0472">Membrane</keyword>
<reference evidence="2 3" key="1">
    <citation type="submission" date="2018-01" db="EMBL/GenBank/DDBJ databases">
        <title>Whole genome analyses suggest that Burkholderia sensu lato contains two further novel genera in the rhizoxinica-symbiotica group Mycetohabitans gen. nov., and Trinickia gen. nov.: implications for the evolution of diazotrophy and nodulation in the Burkholderiaceae.</title>
        <authorList>
            <person name="Estrada-de los Santos P."/>
            <person name="Palmer M."/>
            <person name="Chavez-Ramirez B."/>
            <person name="Beukes C."/>
            <person name="Steenkamp E.T."/>
            <person name="Hirsch A.M."/>
            <person name="Manyaka P."/>
            <person name="Maluk M."/>
            <person name="Lafos M."/>
            <person name="Crook M."/>
            <person name="Gross E."/>
            <person name="Simon M.F."/>
            <person name="Bueno dos Reis Junior F."/>
            <person name="Poole P.S."/>
            <person name="Venter S.N."/>
            <person name="James E.K."/>
        </authorList>
    </citation>
    <scope>NUCLEOTIDE SEQUENCE [LARGE SCALE GENOMIC DNA]</scope>
    <source>
        <strain evidence="2 3">GIMN1.004</strain>
    </source>
</reference>
<feature type="transmembrane region" description="Helical" evidence="1">
    <location>
        <begin position="89"/>
        <end position="110"/>
    </location>
</feature>
<organism evidence="2 3">
    <name type="scientific">Trinickia dabaoshanensis</name>
    <dbReference type="NCBI Taxonomy" id="564714"/>
    <lineage>
        <taxon>Bacteria</taxon>
        <taxon>Pseudomonadati</taxon>
        <taxon>Pseudomonadota</taxon>
        <taxon>Betaproteobacteria</taxon>
        <taxon>Burkholderiales</taxon>
        <taxon>Burkholderiaceae</taxon>
        <taxon>Trinickia</taxon>
    </lineage>
</organism>
<proteinExistence type="predicted"/>
<sequence>MPFMRFAFNTSLSAEQVAGRLAVITSIEPSWWPPRNDSPATFFGAVGDRSFKLRRNITYRNSFLPTIHGVVVDDVAETRVKVTMSLHPFVAVFLLVWFALIGVFIEKLIASNEFAWTGPAAVPVGMGVFAIALTIGAFFPEACIAKRIIMTTLKAKALP</sequence>
<keyword evidence="1" id="KW-1133">Transmembrane helix</keyword>
<evidence type="ECO:0000313" key="2">
    <source>
        <dbReference type="EMBL" id="PMS16904.1"/>
    </source>
</evidence>
<keyword evidence="3" id="KW-1185">Reference proteome</keyword>
<comment type="caution">
    <text evidence="2">The sequence shown here is derived from an EMBL/GenBank/DDBJ whole genome shotgun (WGS) entry which is preliminary data.</text>
</comment>
<dbReference type="OrthoDB" id="8480530at2"/>
<feature type="transmembrane region" description="Helical" evidence="1">
    <location>
        <begin position="116"/>
        <end position="139"/>
    </location>
</feature>
<dbReference type="Proteomes" id="UP000235616">
    <property type="component" value="Unassembled WGS sequence"/>
</dbReference>
<accession>A0A2N7VIC4</accession>